<dbReference type="Proteomes" id="UP000274046">
    <property type="component" value="Unassembled WGS sequence"/>
</dbReference>
<dbReference type="RefSeq" id="WP_123205535.1">
    <property type="nucleotide sequence ID" value="NZ_RBEE01000012.1"/>
</dbReference>
<comment type="caution">
    <text evidence="2">The sequence shown here is derived from an EMBL/GenBank/DDBJ whole genome shotgun (WGS) entry which is preliminary data.</text>
</comment>
<evidence type="ECO:0000313" key="3">
    <source>
        <dbReference type="Proteomes" id="UP000274046"/>
    </source>
</evidence>
<sequence>MNDTLNDFKVTDRQSFVEFLDLLRKDFLDNPESWENKTLPDFLEALSGYTEDIQGYYDNMKINVNANKPEWSIIADIFKGAKIYE</sequence>
<name>A0A3N0BX52_9SPHI</name>
<organism evidence="2 3">
    <name type="scientific">Pedobacter jejuensis</name>
    <dbReference type="NCBI Taxonomy" id="1268550"/>
    <lineage>
        <taxon>Bacteria</taxon>
        <taxon>Pseudomonadati</taxon>
        <taxon>Bacteroidota</taxon>
        <taxon>Sphingobacteriia</taxon>
        <taxon>Sphingobacteriales</taxon>
        <taxon>Sphingobacteriaceae</taxon>
        <taxon>Pedobacter</taxon>
    </lineage>
</organism>
<reference evidence="2 3" key="1">
    <citation type="submission" date="2018-10" db="EMBL/GenBank/DDBJ databases">
        <title>Genome sequencing of Pedobacter jejuensis TNB23.</title>
        <authorList>
            <person name="Cho Y.-J."/>
            <person name="Cho A."/>
            <person name="Kim O.-S."/>
        </authorList>
    </citation>
    <scope>NUCLEOTIDE SEQUENCE [LARGE SCALE GENOMIC DNA]</scope>
    <source>
        <strain evidence="2 3">TNB23</strain>
    </source>
</reference>
<evidence type="ECO:0000259" key="1">
    <source>
        <dbReference type="Pfam" id="PF24693"/>
    </source>
</evidence>
<accession>A0A3N0BX52</accession>
<protein>
    <recommendedName>
        <fullName evidence="1">DUF7660 domain-containing protein</fullName>
    </recommendedName>
</protein>
<dbReference type="InterPro" id="IPR056077">
    <property type="entry name" value="DUF7660"/>
</dbReference>
<proteinExistence type="predicted"/>
<dbReference type="EMBL" id="RBEE01000012">
    <property type="protein sequence ID" value="RNL54218.1"/>
    <property type="molecule type" value="Genomic_DNA"/>
</dbReference>
<dbReference type="OrthoDB" id="1373771at2"/>
<feature type="domain" description="DUF7660" evidence="1">
    <location>
        <begin position="13"/>
        <end position="85"/>
    </location>
</feature>
<evidence type="ECO:0000313" key="2">
    <source>
        <dbReference type="EMBL" id="RNL54218.1"/>
    </source>
</evidence>
<keyword evidence="3" id="KW-1185">Reference proteome</keyword>
<gene>
    <name evidence="2" type="ORF">D7004_09000</name>
</gene>
<dbReference type="Pfam" id="PF24693">
    <property type="entry name" value="DUF7660"/>
    <property type="match status" value="1"/>
</dbReference>
<dbReference type="AlphaFoldDB" id="A0A3N0BX52"/>